<dbReference type="PROSITE" id="PS51257">
    <property type="entry name" value="PROKAR_LIPOPROTEIN"/>
    <property type="match status" value="1"/>
</dbReference>
<feature type="region of interest" description="Disordered" evidence="7">
    <location>
        <begin position="29"/>
        <end position="99"/>
    </location>
</feature>
<name>A0ABP8LGN6_9BACT</name>
<dbReference type="InterPro" id="IPR002324">
    <property type="entry name" value="Cyt_c_ID"/>
</dbReference>
<accession>A0ABP8LGN6</accession>
<dbReference type="InterPro" id="IPR009056">
    <property type="entry name" value="Cyt_c-like_dom"/>
</dbReference>
<keyword evidence="2 6" id="KW-0349">Heme</keyword>
<evidence type="ECO:0000256" key="2">
    <source>
        <dbReference type="ARBA" id="ARBA00022617"/>
    </source>
</evidence>
<dbReference type="SUPFAM" id="SSF46626">
    <property type="entry name" value="Cytochrome c"/>
    <property type="match status" value="1"/>
</dbReference>
<evidence type="ECO:0000256" key="7">
    <source>
        <dbReference type="SAM" id="MobiDB-lite"/>
    </source>
</evidence>
<dbReference type="Pfam" id="PF00034">
    <property type="entry name" value="Cytochrom_C"/>
    <property type="match status" value="1"/>
</dbReference>
<dbReference type="InterPro" id="IPR036909">
    <property type="entry name" value="Cyt_c-like_dom_sf"/>
</dbReference>
<dbReference type="EMBL" id="BAABHC010000004">
    <property type="protein sequence ID" value="GAA4427987.1"/>
    <property type="molecule type" value="Genomic_DNA"/>
</dbReference>
<evidence type="ECO:0000259" key="8">
    <source>
        <dbReference type="PROSITE" id="PS51007"/>
    </source>
</evidence>
<sequence>MKKVLFVFSCCAIFAACSNSENQVEGEEYYNNSTSEAEMSAATRQSEVDTSINDIGTDRTATVPAATDATASEEEATPASGAAATASAPAASQTKPAAGDDFEKGKNLIAMSDCLACHQVDKKLVGPAYQEVAAKYEMNDKNVDYLADKIIKGGSGVWGQIPMTPHPDLKMEDAQEMSKYILSLRK</sequence>
<evidence type="ECO:0000313" key="10">
    <source>
        <dbReference type="Proteomes" id="UP001500552"/>
    </source>
</evidence>
<dbReference type="PROSITE" id="PS51007">
    <property type="entry name" value="CYTC"/>
    <property type="match status" value="1"/>
</dbReference>
<feature type="compositionally biased region" description="Low complexity" evidence="7">
    <location>
        <begin position="77"/>
        <end position="97"/>
    </location>
</feature>
<dbReference type="PRINTS" id="PR00606">
    <property type="entry name" value="CYTCHROMECID"/>
</dbReference>
<evidence type="ECO:0000256" key="1">
    <source>
        <dbReference type="ARBA" id="ARBA00022448"/>
    </source>
</evidence>
<evidence type="ECO:0000313" key="9">
    <source>
        <dbReference type="EMBL" id="GAA4427987.1"/>
    </source>
</evidence>
<dbReference type="Gene3D" id="1.10.760.10">
    <property type="entry name" value="Cytochrome c-like domain"/>
    <property type="match status" value="1"/>
</dbReference>
<proteinExistence type="predicted"/>
<evidence type="ECO:0000256" key="3">
    <source>
        <dbReference type="ARBA" id="ARBA00022723"/>
    </source>
</evidence>
<reference evidence="10" key="1">
    <citation type="journal article" date="2019" name="Int. J. Syst. Evol. Microbiol.">
        <title>The Global Catalogue of Microorganisms (GCM) 10K type strain sequencing project: providing services to taxonomists for standard genome sequencing and annotation.</title>
        <authorList>
            <consortium name="The Broad Institute Genomics Platform"/>
            <consortium name="The Broad Institute Genome Sequencing Center for Infectious Disease"/>
            <person name="Wu L."/>
            <person name="Ma J."/>
        </authorList>
    </citation>
    <scope>NUCLEOTIDE SEQUENCE [LARGE SCALE GENOMIC DNA]</scope>
    <source>
        <strain evidence="10">JCM 17926</strain>
    </source>
</reference>
<evidence type="ECO:0000256" key="5">
    <source>
        <dbReference type="ARBA" id="ARBA00023004"/>
    </source>
</evidence>
<evidence type="ECO:0000256" key="6">
    <source>
        <dbReference type="PROSITE-ProRule" id="PRU00433"/>
    </source>
</evidence>
<keyword evidence="3 6" id="KW-0479">Metal-binding</keyword>
<evidence type="ECO:0000256" key="4">
    <source>
        <dbReference type="ARBA" id="ARBA00022982"/>
    </source>
</evidence>
<dbReference type="RefSeq" id="WP_345157496.1">
    <property type="nucleotide sequence ID" value="NZ_BAABHC010000004.1"/>
</dbReference>
<dbReference type="Proteomes" id="UP001500552">
    <property type="component" value="Unassembled WGS sequence"/>
</dbReference>
<organism evidence="9 10">
    <name type="scientific">Pontibacter saemangeumensis</name>
    <dbReference type="NCBI Taxonomy" id="1084525"/>
    <lineage>
        <taxon>Bacteria</taxon>
        <taxon>Pseudomonadati</taxon>
        <taxon>Bacteroidota</taxon>
        <taxon>Cytophagia</taxon>
        <taxon>Cytophagales</taxon>
        <taxon>Hymenobacteraceae</taxon>
        <taxon>Pontibacter</taxon>
    </lineage>
</organism>
<comment type="caution">
    <text evidence="9">The sequence shown here is derived from an EMBL/GenBank/DDBJ whole genome shotgun (WGS) entry which is preliminary data.</text>
</comment>
<feature type="compositionally biased region" description="Polar residues" evidence="7">
    <location>
        <begin position="30"/>
        <end position="54"/>
    </location>
</feature>
<gene>
    <name evidence="9" type="ORF">GCM10023188_11740</name>
</gene>
<keyword evidence="1" id="KW-0813">Transport</keyword>
<feature type="domain" description="Cytochrome c" evidence="8">
    <location>
        <begin position="100"/>
        <end position="185"/>
    </location>
</feature>
<keyword evidence="10" id="KW-1185">Reference proteome</keyword>
<keyword evidence="5 6" id="KW-0408">Iron</keyword>
<keyword evidence="4" id="KW-0249">Electron transport</keyword>
<protein>
    <recommendedName>
        <fullName evidence="8">Cytochrome c domain-containing protein</fullName>
    </recommendedName>
</protein>
<feature type="compositionally biased region" description="Low complexity" evidence="7">
    <location>
        <begin position="58"/>
        <end position="70"/>
    </location>
</feature>